<dbReference type="InterPro" id="IPR009056">
    <property type="entry name" value="Cyt_c-like_dom"/>
</dbReference>
<evidence type="ECO:0000256" key="8">
    <source>
        <dbReference type="PROSITE-ProRule" id="PRU00433"/>
    </source>
</evidence>
<evidence type="ECO:0000256" key="4">
    <source>
        <dbReference type="ARBA" id="ARBA00022729"/>
    </source>
</evidence>
<dbReference type="RefSeq" id="WP_378994537.1">
    <property type="nucleotide sequence ID" value="NZ_JBHSMT010000006.1"/>
</dbReference>
<keyword evidence="4 9" id="KW-0732">Signal</keyword>
<dbReference type="SUPFAM" id="SSF46626">
    <property type="entry name" value="Cytochrome c"/>
    <property type="match status" value="2"/>
</dbReference>
<evidence type="ECO:0000256" key="9">
    <source>
        <dbReference type="SAM" id="SignalP"/>
    </source>
</evidence>
<keyword evidence="5" id="KW-0574">Periplasm</keyword>
<evidence type="ECO:0000256" key="2">
    <source>
        <dbReference type="ARBA" id="ARBA00022617"/>
    </source>
</evidence>
<dbReference type="Proteomes" id="UP001596045">
    <property type="component" value="Unassembled WGS sequence"/>
</dbReference>
<comment type="subcellular location">
    <subcellularLocation>
        <location evidence="1">Periplasm</location>
    </subcellularLocation>
</comment>
<dbReference type="PIRSF" id="PIRSF000294">
    <property type="entry name" value="Cytochrome-c_peroxidase"/>
    <property type="match status" value="1"/>
</dbReference>
<proteinExistence type="predicted"/>
<keyword evidence="12" id="KW-1185">Reference proteome</keyword>
<evidence type="ECO:0000256" key="5">
    <source>
        <dbReference type="ARBA" id="ARBA00022764"/>
    </source>
</evidence>
<evidence type="ECO:0000256" key="6">
    <source>
        <dbReference type="ARBA" id="ARBA00023002"/>
    </source>
</evidence>
<dbReference type="InterPro" id="IPR051395">
    <property type="entry name" value="Cytochrome_c_Peroxidase/MauG"/>
</dbReference>
<evidence type="ECO:0000259" key="10">
    <source>
        <dbReference type="PROSITE" id="PS51007"/>
    </source>
</evidence>
<dbReference type="PANTHER" id="PTHR30600">
    <property type="entry name" value="CYTOCHROME C PEROXIDASE-RELATED"/>
    <property type="match status" value="1"/>
</dbReference>
<keyword evidence="7 8" id="KW-0408">Iron</keyword>
<feature type="chain" id="PRO_5045653399" evidence="9">
    <location>
        <begin position="17"/>
        <end position="399"/>
    </location>
</feature>
<organism evidence="11 12">
    <name type="scientific">Paraherbaspirillum soli</name>
    <dbReference type="NCBI Taxonomy" id="631222"/>
    <lineage>
        <taxon>Bacteria</taxon>
        <taxon>Pseudomonadati</taxon>
        <taxon>Pseudomonadota</taxon>
        <taxon>Betaproteobacteria</taxon>
        <taxon>Burkholderiales</taxon>
        <taxon>Oxalobacteraceae</taxon>
        <taxon>Paraherbaspirillum</taxon>
    </lineage>
</organism>
<dbReference type="GO" id="GO:0004601">
    <property type="term" value="F:peroxidase activity"/>
    <property type="evidence" value="ECO:0007669"/>
    <property type="project" value="UniProtKB-KW"/>
</dbReference>
<feature type="domain" description="Cytochrome c" evidence="10">
    <location>
        <begin position="60"/>
        <end position="170"/>
    </location>
</feature>
<feature type="signal peptide" evidence="9">
    <location>
        <begin position="1"/>
        <end position="16"/>
    </location>
</feature>
<dbReference type="PROSITE" id="PS51007">
    <property type="entry name" value="CYTC"/>
    <property type="match status" value="2"/>
</dbReference>
<dbReference type="InterPro" id="IPR004852">
    <property type="entry name" value="Di-haem_cyt_c_peroxidsae"/>
</dbReference>
<dbReference type="Pfam" id="PF03150">
    <property type="entry name" value="CCP_MauG"/>
    <property type="match status" value="1"/>
</dbReference>
<dbReference type="InterPro" id="IPR026259">
    <property type="entry name" value="MauG/Cytc_peroxidase"/>
</dbReference>
<dbReference type="InterPro" id="IPR036909">
    <property type="entry name" value="Cyt_c-like_dom_sf"/>
</dbReference>
<keyword evidence="2 8" id="KW-0349">Heme</keyword>
<evidence type="ECO:0000256" key="7">
    <source>
        <dbReference type="ARBA" id="ARBA00023004"/>
    </source>
</evidence>
<dbReference type="PROSITE" id="PS51257">
    <property type="entry name" value="PROKAR_LIPOPROTEIN"/>
    <property type="match status" value="1"/>
</dbReference>
<keyword evidence="3 8" id="KW-0479">Metal-binding</keyword>
<dbReference type="PANTHER" id="PTHR30600:SF10">
    <property type="entry name" value="BLL6722 PROTEIN"/>
    <property type="match status" value="1"/>
</dbReference>
<reference evidence="12" key="1">
    <citation type="journal article" date="2019" name="Int. J. Syst. Evol. Microbiol.">
        <title>The Global Catalogue of Microorganisms (GCM) 10K type strain sequencing project: providing services to taxonomists for standard genome sequencing and annotation.</title>
        <authorList>
            <consortium name="The Broad Institute Genomics Platform"/>
            <consortium name="The Broad Institute Genome Sequencing Center for Infectious Disease"/>
            <person name="Wu L."/>
            <person name="Ma J."/>
        </authorList>
    </citation>
    <scope>NUCLEOTIDE SEQUENCE [LARGE SCALE GENOMIC DNA]</scope>
    <source>
        <strain evidence="12">JCM 17066</strain>
    </source>
</reference>
<feature type="domain" description="Cytochrome c" evidence="10">
    <location>
        <begin position="215"/>
        <end position="371"/>
    </location>
</feature>
<dbReference type="Gene3D" id="1.10.760.10">
    <property type="entry name" value="Cytochrome c-like domain"/>
    <property type="match status" value="2"/>
</dbReference>
<evidence type="ECO:0000256" key="1">
    <source>
        <dbReference type="ARBA" id="ARBA00004418"/>
    </source>
</evidence>
<evidence type="ECO:0000256" key="3">
    <source>
        <dbReference type="ARBA" id="ARBA00022723"/>
    </source>
</evidence>
<accession>A0ABW0M3Q6</accession>
<dbReference type="EMBL" id="JBHSMT010000006">
    <property type="protein sequence ID" value="MFC5472769.1"/>
    <property type="molecule type" value="Genomic_DNA"/>
</dbReference>
<sequence>MSYRIAAACLLASVLAACQRPDAGHPARLDTSANAAAMTPNAPLGLPPLPAADGDPATPARIALGRKLFMDRRLSHNNTMSCAMCHIPEQGFTSNVLATPIGVEGRSLRRNAPTIFNVAYVRELFHDGRESSLENQVWGPLLAANEMANPSTQHVTEKIKIMADYRHLFEAAFDGRGPTVETIGAALASYERTLVSGNSRFDRWYFDRQKNAMSSAEQAGFKVFSGKANCIACHSVGEKSALFADGRFHNTGIGSRGGSAQKHSVQLAPGLVVQVDDQLLQSVSEPAQTDLGRYEVTHNSAERWSYRTPSLRNIALTGPYMHDGSLATLEDVMAFYQRGGIDNPHKDPLIKPLHLSAAERRNLIAFLHALTGDNVEQLKNAARAEPLDKEIPQSNFNQQ</sequence>
<evidence type="ECO:0000313" key="11">
    <source>
        <dbReference type="EMBL" id="MFC5472769.1"/>
    </source>
</evidence>
<gene>
    <name evidence="11" type="ORF">ACFPM8_02250</name>
</gene>
<keyword evidence="6" id="KW-0560">Oxidoreductase</keyword>
<protein>
    <submittedName>
        <fullName evidence="11">Cytochrome-c peroxidase</fullName>
    </submittedName>
</protein>
<keyword evidence="11" id="KW-0575">Peroxidase</keyword>
<comment type="caution">
    <text evidence="11">The sequence shown here is derived from an EMBL/GenBank/DDBJ whole genome shotgun (WGS) entry which is preliminary data.</text>
</comment>
<evidence type="ECO:0000313" key="12">
    <source>
        <dbReference type="Proteomes" id="UP001596045"/>
    </source>
</evidence>
<name>A0ABW0M3Q6_9BURK</name>